<evidence type="ECO:0000313" key="4">
    <source>
        <dbReference type="Proteomes" id="UP000741863"/>
    </source>
</evidence>
<dbReference type="Gene3D" id="3.40.1010.10">
    <property type="entry name" value="Cobalt-precorrin-4 Transmethylase, Domain 1"/>
    <property type="match status" value="1"/>
</dbReference>
<organism evidence="3 4">
    <name type="scientific">Geomicrobium sediminis</name>
    <dbReference type="NCBI Taxonomy" id="1347788"/>
    <lineage>
        <taxon>Bacteria</taxon>
        <taxon>Bacillati</taxon>
        <taxon>Bacillota</taxon>
        <taxon>Bacilli</taxon>
        <taxon>Bacillales</taxon>
        <taxon>Geomicrobium</taxon>
    </lineage>
</organism>
<dbReference type="Proteomes" id="UP000741863">
    <property type="component" value="Unassembled WGS sequence"/>
</dbReference>
<feature type="domain" description="NTP pyrophosphohydrolase MazG-like" evidence="2">
    <location>
        <begin position="398"/>
        <end position="460"/>
    </location>
</feature>
<dbReference type="InterPro" id="IPR004518">
    <property type="entry name" value="MazG-like_dom"/>
</dbReference>
<dbReference type="EMBL" id="JAFBEC010000027">
    <property type="protein sequence ID" value="MBM7635147.1"/>
    <property type="molecule type" value="Genomic_DNA"/>
</dbReference>
<dbReference type="InterPro" id="IPR035996">
    <property type="entry name" value="4pyrrol_Methylase_sf"/>
</dbReference>
<dbReference type="InterPro" id="IPR011551">
    <property type="entry name" value="NTP_PyrPHydrolase_MazG"/>
</dbReference>
<evidence type="ECO:0000259" key="2">
    <source>
        <dbReference type="Pfam" id="PF03819"/>
    </source>
</evidence>
<evidence type="ECO:0000259" key="1">
    <source>
        <dbReference type="Pfam" id="PF00590"/>
    </source>
</evidence>
<dbReference type="InterPro" id="IPR048015">
    <property type="entry name" value="NTP-PPase_MazG-like_N"/>
</dbReference>
<dbReference type="InterPro" id="IPR000878">
    <property type="entry name" value="4pyrrol_Mease"/>
</dbReference>
<dbReference type="GO" id="GO:0032259">
    <property type="term" value="P:methylation"/>
    <property type="evidence" value="ECO:0007669"/>
    <property type="project" value="UniProtKB-KW"/>
</dbReference>
<dbReference type="NCBIfam" id="TIGR00444">
    <property type="entry name" value="mazG"/>
    <property type="match status" value="1"/>
</dbReference>
<comment type="caution">
    <text evidence="3">The sequence shown here is derived from an EMBL/GenBank/DDBJ whole genome shotgun (WGS) entry which is preliminary data.</text>
</comment>
<dbReference type="NCBIfam" id="NF007113">
    <property type="entry name" value="PRK09562.1"/>
    <property type="match status" value="1"/>
</dbReference>
<keyword evidence="4" id="KW-1185">Reference proteome</keyword>
<dbReference type="CDD" id="cd11528">
    <property type="entry name" value="NTP-PPase_MazG_Nterm"/>
    <property type="match status" value="1"/>
</dbReference>
<dbReference type="PIRSF" id="PIRSF002845">
    <property type="entry name" value="Ttrprl_mtas_MazG"/>
    <property type="match status" value="1"/>
</dbReference>
<protein>
    <submittedName>
        <fullName evidence="3">Tetrapyrrole methylase family protein/MazG family protein</fullName>
    </submittedName>
</protein>
<dbReference type="Pfam" id="PF03819">
    <property type="entry name" value="MazG"/>
    <property type="match status" value="2"/>
</dbReference>
<dbReference type="CDD" id="cd11723">
    <property type="entry name" value="YabN_N_like"/>
    <property type="match status" value="1"/>
</dbReference>
<dbReference type="InterPro" id="IPR014777">
    <property type="entry name" value="4pyrrole_Mease_sub1"/>
</dbReference>
<dbReference type="InterPro" id="IPR024180">
    <property type="entry name" value="Tetrapyrrole_Mease/MazG_pred"/>
</dbReference>
<reference evidence="3 4" key="1">
    <citation type="submission" date="2021-01" db="EMBL/GenBank/DDBJ databases">
        <title>Genomic Encyclopedia of Type Strains, Phase IV (KMG-IV): sequencing the most valuable type-strain genomes for metagenomic binning, comparative biology and taxonomic classification.</title>
        <authorList>
            <person name="Goeker M."/>
        </authorList>
    </citation>
    <scope>NUCLEOTIDE SEQUENCE [LARGE SCALE GENOMIC DNA]</scope>
    <source>
        <strain evidence="3 4">DSM 25540</strain>
    </source>
</reference>
<dbReference type="CDD" id="cd11529">
    <property type="entry name" value="NTP-PPase_MazG_Cterm"/>
    <property type="match status" value="1"/>
</dbReference>
<dbReference type="PANTHER" id="PTHR30522:SF0">
    <property type="entry name" value="NUCLEOSIDE TRIPHOSPHATE PYROPHOSPHOHYDROLASE"/>
    <property type="match status" value="1"/>
</dbReference>
<proteinExistence type="predicted"/>
<dbReference type="GO" id="GO:0008168">
    <property type="term" value="F:methyltransferase activity"/>
    <property type="evidence" value="ECO:0007669"/>
    <property type="project" value="UniProtKB-KW"/>
</dbReference>
<dbReference type="InterPro" id="IPR048011">
    <property type="entry name" value="NTP-PPase_MazG-like_C"/>
</dbReference>
<gene>
    <name evidence="3" type="ORF">JOD17_004296</name>
</gene>
<feature type="domain" description="Tetrapyrrole methylase" evidence="1">
    <location>
        <begin position="8"/>
        <end position="210"/>
    </location>
</feature>
<keyword evidence="3" id="KW-0489">Methyltransferase</keyword>
<sequence length="498" mass="57493">MNLPTICVFGLGAGTLDQMTLSTYKRLKNSNKLYVRTKAHPVMEELELEGLTIHPFDDVYEVHDTFQPVYEAIVERLVSEASSQDEPVLYAVPGHPLVAEETVQRLLEKERQGVIQLQIEGGQSFLDPVFTALRMDPSEGFQLLDATSFTSSDWSLNQHLILTQVYDFFTASNVKLSLMEQLPDDYRVRIVKEAGGAGESVVEMPLYELDRAFQETSNLAVVYVPPVREEMLTRHTFRRLREVIHVLRSPDGCPWDRKQTHQSLKKYLLEEAYEVLEAIDEDDDDHLIEELGDVLLQVMLHSQIGEDEGYFTIDDVIKTLTDKMIRRHPHVFSTATAETSEDVVTNWDEIKKQEKQGKENDQSELTGIPKSMPALMVSYELQKKAAKVGFSWETAAPMWQKLEEEIWEWKEAISEQHDESDIKKELGDVLFIVVNLARFYRLQPEEALQMTNTKFKKRFMHIEKRLLEQGQTMNDVSLEAMDRFWDEAKQLERESEGE</sequence>
<keyword evidence="3" id="KW-0808">Transferase</keyword>
<dbReference type="Pfam" id="PF00590">
    <property type="entry name" value="TP_methylase"/>
    <property type="match status" value="1"/>
</dbReference>
<dbReference type="SUPFAM" id="SSF101386">
    <property type="entry name" value="all-alpha NTP pyrophosphatases"/>
    <property type="match status" value="2"/>
</dbReference>
<dbReference type="SUPFAM" id="SSF53790">
    <property type="entry name" value="Tetrapyrrole methylase"/>
    <property type="match status" value="1"/>
</dbReference>
<accession>A0ABS2PIN4</accession>
<feature type="domain" description="NTP pyrophosphohydrolase MazG-like" evidence="2">
    <location>
        <begin position="259"/>
        <end position="332"/>
    </location>
</feature>
<name>A0ABS2PIN4_9BACL</name>
<dbReference type="InterPro" id="IPR035013">
    <property type="entry name" value="YabN_N"/>
</dbReference>
<evidence type="ECO:0000313" key="3">
    <source>
        <dbReference type="EMBL" id="MBM7635147.1"/>
    </source>
</evidence>
<dbReference type="Gene3D" id="1.10.287.1080">
    <property type="entry name" value="MazG-like"/>
    <property type="match status" value="2"/>
</dbReference>
<dbReference type="PANTHER" id="PTHR30522">
    <property type="entry name" value="NUCLEOSIDE TRIPHOSPHATE PYROPHOSPHOHYDROLASE"/>
    <property type="match status" value="1"/>
</dbReference>